<dbReference type="EMBL" id="FZOH01000001">
    <property type="protein sequence ID" value="SNR82177.1"/>
    <property type="molecule type" value="Genomic_DNA"/>
</dbReference>
<feature type="region of interest" description="Disordered" evidence="1">
    <location>
        <begin position="34"/>
        <end position="53"/>
    </location>
</feature>
<dbReference type="Pfam" id="PF00899">
    <property type="entry name" value="ThiF"/>
    <property type="match status" value="1"/>
</dbReference>
<protein>
    <submittedName>
        <fullName evidence="3">E2 family protein B</fullName>
    </submittedName>
</protein>
<keyword evidence="4" id="KW-1185">Reference proteome</keyword>
<dbReference type="PANTHER" id="PTHR43267:SF1">
    <property type="entry name" value="TRNA THREONYLCARBAMOYLADENOSINE DEHYDRATASE"/>
    <property type="match status" value="1"/>
</dbReference>
<feature type="region of interest" description="Disordered" evidence="1">
    <location>
        <begin position="301"/>
        <end position="329"/>
    </location>
</feature>
<feature type="compositionally biased region" description="Low complexity" evidence="1">
    <location>
        <begin position="639"/>
        <end position="652"/>
    </location>
</feature>
<dbReference type="InterPro" id="IPR035985">
    <property type="entry name" value="Ubiquitin-activating_enz"/>
</dbReference>
<reference evidence="4" key="1">
    <citation type="submission" date="2017-06" db="EMBL/GenBank/DDBJ databases">
        <authorList>
            <person name="Varghese N."/>
            <person name="Submissions S."/>
        </authorList>
    </citation>
    <scope>NUCLEOTIDE SEQUENCE [LARGE SCALE GENOMIC DNA]</scope>
    <source>
        <strain evidence="4">DSM 45423</strain>
    </source>
</reference>
<evidence type="ECO:0000256" key="1">
    <source>
        <dbReference type="SAM" id="MobiDB-lite"/>
    </source>
</evidence>
<evidence type="ECO:0000259" key="2">
    <source>
        <dbReference type="Pfam" id="PF00899"/>
    </source>
</evidence>
<dbReference type="InterPro" id="IPR000594">
    <property type="entry name" value="ThiF_NAD_FAD-bd"/>
</dbReference>
<sequence>MNASAAVSAPAPWWRAYPEIWRAEIEALTVAGASWGEEPPGAPDGGPTPAVDAPEPLTLRLRWPHPAPQPGDPAALTLLATFAAHHPWFPPRVRLPEPLAGLRRHRNPVDGGLCLLASDDDWRPGTTLAQLLSEQLPRLLAAGRDPGTDAATLALEAGAEAAWTRVRLAWGGLLVDSACAPPAEVPGGWADLVRISGTVAPVSALVTLLDPEHRVLWESRAFGLRQAARVRWARLPGLPPEAADTGELWRRATERLVGLGAEQTRCDEPNAVVVLVPSEGAGRRSCEEWLLLTRGVLRGEGPKAAVAPAEPEDLDGSDQPDGPGQQAPAGEQLALFGDADLPQPPTDTGPADPVADALRVRVRRGYPAGRDDLTARLPGAPGHLAGTTVSVVGVGALGGPLALELARAGVGRLHLVDGDLHDPATGARQLLTIRDAGSPKALALALRILDTNPHVQLTVGLRPLGGDDGTELAGLAASDLVIDGTANQAATRFLAAHLRVSGTPLVIAAATAGGWGGTITTLPSSGGGCWECLQWHRADRTVPWPPARPDGALTPVGCSHPTYVGGWFDLGAIALQATRTALAVLAAGPADTPPAARFGDVQVLTQYRRGRPVHPRWQTRPLAVHPACPLHPPPADRPAAAGHASPGAGADA</sequence>
<dbReference type="OrthoDB" id="8773615at2"/>
<dbReference type="GO" id="GO:0008641">
    <property type="term" value="F:ubiquitin-like modifier activating enzyme activity"/>
    <property type="evidence" value="ECO:0007669"/>
    <property type="project" value="InterPro"/>
</dbReference>
<name>A0A238ZFQ9_9ACTN</name>
<dbReference type="SUPFAM" id="SSF69572">
    <property type="entry name" value="Activating enzymes of the ubiquitin-like proteins"/>
    <property type="match status" value="1"/>
</dbReference>
<feature type="domain" description="THIF-type NAD/FAD binding fold" evidence="2">
    <location>
        <begin position="385"/>
        <end position="539"/>
    </location>
</feature>
<evidence type="ECO:0000313" key="4">
    <source>
        <dbReference type="Proteomes" id="UP000198386"/>
    </source>
</evidence>
<gene>
    <name evidence="3" type="ORF">SAMN04488107_0050</name>
</gene>
<dbReference type="GO" id="GO:0061503">
    <property type="term" value="F:tRNA threonylcarbamoyladenosine dehydratase"/>
    <property type="evidence" value="ECO:0007669"/>
    <property type="project" value="TreeGrafter"/>
</dbReference>
<dbReference type="InterPro" id="IPR045886">
    <property type="entry name" value="ThiF/MoeB/HesA"/>
</dbReference>
<organism evidence="3 4">
    <name type="scientific">Geodermatophilus saharensis</name>
    <dbReference type="NCBI Taxonomy" id="1137994"/>
    <lineage>
        <taxon>Bacteria</taxon>
        <taxon>Bacillati</taxon>
        <taxon>Actinomycetota</taxon>
        <taxon>Actinomycetes</taxon>
        <taxon>Geodermatophilales</taxon>
        <taxon>Geodermatophilaceae</taxon>
        <taxon>Geodermatophilus</taxon>
    </lineage>
</organism>
<feature type="region of interest" description="Disordered" evidence="1">
    <location>
        <begin position="624"/>
        <end position="652"/>
    </location>
</feature>
<proteinExistence type="predicted"/>
<dbReference type="Gene3D" id="3.40.50.720">
    <property type="entry name" value="NAD(P)-binding Rossmann-like Domain"/>
    <property type="match status" value="1"/>
</dbReference>
<dbReference type="Proteomes" id="UP000198386">
    <property type="component" value="Unassembled WGS sequence"/>
</dbReference>
<accession>A0A238ZFQ9</accession>
<dbReference type="PANTHER" id="PTHR43267">
    <property type="entry name" value="TRNA THREONYLCARBAMOYLADENOSINE DEHYDRATASE"/>
    <property type="match status" value="1"/>
</dbReference>
<dbReference type="AlphaFoldDB" id="A0A238ZFQ9"/>
<dbReference type="RefSeq" id="WP_089401933.1">
    <property type="nucleotide sequence ID" value="NZ_FZOH01000001.1"/>
</dbReference>
<evidence type="ECO:0000313" key="3">
    <source>
        <dbReference type="EMBL" id="SNR82177.1"/>
    </source>
</evidence>
<dbReference type="GO" id="GO:0061504">
    <property type="term" value="P:cyclic threonylcarbamoyladenosine biosynthetic process"/>
    <property type="evidence" value="ECO:0007669"/>
    <property type="project" value="TreeGrafter"/>
</dbReference>